<proteinExistence type="predicted"/>
<dbReference type="PANTHER" id="PTHR33371">
    <property type="entry name" value="INTERMEMBRANE PHOSPHOLIPID TRANSPORT SYSTEM BINDING PROTEIN MLAD-RELATED"/>
    <property type="match status" value="1"/>
</dbReference>
<dbReference type="Pfam" id="PF02470">
    <property type="entry name" value="MlaD"/>
    <property type="match status" value="1"/>
</dbReference>
<dbReference type="GO" id="GO:0005548">
    <property type="term" value="F:phospholipid transporter activity"/>
    <property type="evidence" value="ECO:0007669"/>
    <property type="project" value="TreeGrafter"/>
</dbReference>
<dbReference type="RefSeq" id="WP_069296260.1">
    <property type="nucleotide sequence ID" value="NZ_MCRI01000019.1"/>
</dbReference>
<organism evidence="2 3">
    <name type="scientific">Methylophaga muralis</name>
    <dbReference type="NCBI Taxonomy" id="291169"/>
    <lineage>
        <taxon>Bacteria</taxon>
        <taxon>Pseudomonadati</taxon>
        <taxon>Pseudomonadota</taxon>
        <taxon>Gammaproteobacteria</taxon>
        <taxon>Thiotrichales</taxon>
        <taxon>Piscirickettsiaceae</taxon>
        <taxon>Methylophaga</taxon>
    </lineage>
</organism>
<reference evidence="2 3" key="1">
    <citation type="submission" date="2016-07" db="EMBL/GenBank/DDBJ databases">
        <title>Draft Genome Sequence of Methylophaga muralis Bur 1.</title>
        <authorList>
            <person name="Vasilenko O.V."/>
            <person name="Doronina N.V."/>
            <person name="Shmareva M.N."/>
            <person name="Tarlachkov S.V."/>
            <person name="Mustakhimov I."/>
            <person name="Trotsenko Y.A."/>
        </authorList>
    </citation>
    <scope>NUCLEOTIDE SEQUENCE [LARGE SCALE GENOMIC DNA]</scope>
    <source>
        <strain evidence="2 3">Bur 1</strain>
    </source>
</reference>
<sequence length="154" mass="16535">MNSKRSTEILVGLFVAAGIAALFVLAMKVSNLGDFTDDKGYEVVANFQNIGGLKPRSPVTMAGVRVGRVTSISLDPDTYDAKVTINIYRQYDNIPVDTSASIFTAGLLGEQYISLSPGADDFYLEDGDVIDLTQPAVVLEQVIGQFLYSTAEGD</sequence>
<dbReference type="InterPro" id="IPR030970">
    <property type="entry name" value="ABC_MlaD"/>
</dbReference>
<accession>A0A1E3GR07</accession>
<name>A0A1E3GR07_9GAMM</name>
<feature type="domain" description="Mce/MlaD" evidence="1">
    <location>
        <begin position="39"/>
        <end position="118"/>
    </location>
</feature>
<evidence type="ECO:0000313" key="2">
    <source>
        <dbReference type="EMBL" id="ODN66454.1"/>
    </source>
</evidence>
<dbReference type="InterPro" id="IPR003399">
    <property type="entry name" value="Mce/MlaD"/>
</dbReference>
<evidence type="ECO:0000259" key="1">
    <source>
        <dbReference type="Pfam" id="PF02470"/>
    </source>
</evidence>
<protein>
    <submittedName>
        <fullName evidence="2">Putative phospholipid ABC transporter-binding protein MlaD</fullName>
    </submittedName>
</protein>
<dbReference type="GO" id="GO:0005543">
    <property type="term" value="F:phospholipid binding"/>
    <property type="evidence" value="ECO:0007669"/>
    <property type="project" value="TreeGrafter"/>
</dbReference>
<dbReference type="EMBL" id="MCRI01000019">
    <property type="protein sequence ID" value="ODN66454.1"/>
    <property type="molecule type" value="Genomic_DNA"/>
</dbReference>
<dbReference type="InterPro" id="IPR052336">
    <property type="entry name" value="MlaD_Phospholipid_Transporter"/>
</dbReference>
<dbReference type="AlphaFoldDB" id="A0A1E3GR07"/>
<dbReference type="STRING" id="291169.A9E74_01822"/>
<dbReference type="NCBIfam" id="TIGR04430">
    <property type="entry name" value="OM_asym_MlaD"/>
    <property type="match status" value="1"/>
</dbReference>
<keyword evidence="3" id="KW-1185">Reference proteome</keyword>
<comment type="caution">
    <text evidence="2">The sequence shown here is derived from an EMBL/GenBank/DDBJ whole genome shotgun (WGS) entry which is preliminary data.</text>
</comment>
<evidence type="ECO:0000313" key="3">
    <source>
        <dbReference type="Proteomes" id="UP000094379"/>
    </source>
</evidence>
<dbReference type="PATRIC" id="fig|291169.3.peg.1833"/>
<dbReference type="Proteomes" id="UP000094379">
    <property type="component" value="Unassembled WGS sequence"/>
</dbReference>
<gene>
    <name evidence="2" type="primary">mlaD</name>
    <name evidence="2" type="ORF">A9E74_01822</name>
</gene>
<dbReference type="PANTHER" id="PTHR33371:SF4">
    <property type="entry name" value="INTERMEMBRANE PHOSPHOLIPID TRANSPORT SYSTEM BINDING PROTEIN MLAD"/>
    <property type="match status" value="1"/>
</dbReference>